<accession>A0A166FVP3</accession>
<dbReference type="Proteomes" id="UP000076798">
    <property type="component" value="Unassembled WGS sequence"/>
</dbReference>
<organism evidence="1 2">
    <name type="scientific">Sistotremastrum suecicum HHB10207 ss-3</name>
    <dbReference type="NCBI Taxonomy" id="1314776"/>
    <lineage>
        <taxon>Eukaryota</taxon>
        <taxon>Fungi</taxon>
        <taxon>Dikarya</taxon>
        <taxon>Basidiomycota</taxon>
        <taxon>Agaricomycotina</taxon>
        <taxon>Agaricomycetes</taxon>
        <taxon>Sistotremastrales</taxon>
        <taxon>Sistotremastraceae</taxon>
        <taxon>Sistotremastrum</taxon>
    </lineage>
</organism>
<evidence type="ECO:0000313" key="1">
    <source>
        <dbReference type="EMBL" id="KZT41046.1"/>
    </source>
</evidence>
<keyword evidence="2" id="KW-1185">Reference proteome</keyword>
<proteinExistence type="predicted"/>
<dbReference type="EMBL" id="KV428025">
    <property type="protein sequence ID" value="KZT41046.1"/>
    <property type="molecule type" value="Genomic_DNA"/>
</dbReference>
<dbReference type="AlphaFoldDB" id="A0A166FVP3"/>
<name>A0A166FVP3_9AGAM</name>
<gene>
    <name evidence="1" type="ORF">SISSUDRAFT_387003</name>
</gene>
<evidence type="ECO:0000313" key="2">
    <source>
        <dbReference type="Proteomes" id="UP000076798"/>
    </source>
</evidence>
<protein>
    <submittedName>
        <fullName evidence="1">Uncharacterized protein</fullName>
    </submittedName>
</protein>
<sequence>MLVFPPKSADVKIFDHRLHSVVFVHRCTSRLVGALSHQLGVVPQRCRCCIVASSRNLRFEVILEYPSPFPKIRRRQNIRSTSSLSRFRASLHIEIGRSTVSPIRSRSSATPLSYSRKFSQPPIRSHPRVSYRKPIFLFLPPSPPLIYLHRLFVFTLLHLQPLSLAYPPMSGDAHF</sequence>
<reference evidence="1 2" key="1">
    <citation type="journal article" date="2016" name="Mol. Biol. Evol.">
        <title>Comparative Genomics of Early-Diverging Mushroom-Forming Fungi Provides Insights into the Origins of Lignocellulose Decay Capabilities.</title>
        <authorList>
            <person name="Nagy L.G."/>
            <person name="Riley R."/>
            <person name="Tritt A."/>
            <person name="Adam C."/>
            <person name="Daum C."/>
            <person name="Floudas D."/>
            <person name="Sun H."/>
            <person name="Yadav J.S."/>
            <person name="Pangilinan J."/>
            <person name="Larsson K.H."/>
            <person name="Matsuura K."/>
            <person name="Barry K."/>
            <person name="Labutti K."/>
            <person name="Kuo R."/>
            <person name="Ohm R.A."/>
            <person name="Bhattacharya S.S."/>
            <person name="Shirouzu T."/>
            <person name="Yoshinaga Y."/>
            <person name="Martin F.M."/>
            <person name="Grigoriev I.V."/>
            <person name="Hibbett D.S."/>
        </authorList>
    </citation>
    <scope>NUCLEOTIDE SEQUENCE [LARGE SCALE GENOMIC DNA]</scope>
    <source>
        <strain evidence="1 2">HHB10207 ss-3</strain>
    </source>
</reference>